<dbReference type="PANTHER" id="PTHR33204">
    <property type="entry name" value="TRANSCRIPTIONAL REGULATOR, MARR FAMILY"/>
    <property type="match status" value="1"/>
</dbReference>
<name>A0A7X0LKS0_9BACT</name>
<feature type="domain" description="HTH hxlR-type" evidence="4">
    <location>
        <begin position="10"/>
        <end position="108"/>
    </location>
</feature>
<dbReference type="RefSeq" id="WP_184677468.1">
    <property type="nucleotide sequence ID" value="NZ_JACHGY010000001.1"/>
</dbReference>
<evidence type="ECO:0000256" key="2">
    <source>
        <dbReference type="ARBA" id="ARBA00023125"/>
    </source>
</evidence>
<dbReference type="InterPro" id="IPR002577">
    <property type="entry name" value="HTH_HxlR"/>
</dbReference>
<keyword evidence="1" id="KW-0805">Transcription regulation</keyword>
<dbReference type="AlphaFoldDB" id="A0A7X0LKS0"/>
<evidence type="ECO:0000256" key="1">
    <source>
        <dbReference type="ARBA" id="ARBA00023015"/>
    </source>
</evidence>
<keyword evidence="2 5" id="KW-0238">DNA-binding</keyword>
<dbReference type="SUPFAM" id="SSF46785">
    <property type="entry name" value="Winged helix' DNA-binding domain"/>
    <property type="match status" value="1"/>
</dbReference>
<evidence type="ECO:0000313" key="6">
    <source>
        <dbReference type="Proteomes" id="UP000541810"/>
    </source>
</evidence>
<keyword evidence="6" id="KW-1185">Reference proteome</keyword>
<dbReference type="InterPro" id="IPR036388">
    <property type="entry name" value="WH-like_DNA-bd_sf"/>
</dbReference>
<dbReference type="InterPro" id="IPR036390">
    <property type="entry name" value="WH_DNA-bd_sf"/>
</dbReference>
<dbReference type="Proteomes" id="UP000541810">
    <property type="component" value="Unassembled WGS sequence"/>
</dbReference>
<comment type="caution">
    <text evidence="5">The sequence shown here is derived from an EMBL/GenBank/DDBJ whole genome shotgun (WGS) entry which is preliminary data.</text>
</comment>
<evidence type="ECO:0000313" key="5">
    <source>
        <dbReference type="EMBL" id="MBB6429916.1"/>
    </source>
</evidence>
<gene>
    <name evidence="5" type="ORF">HNQ40_001722</name>
</gene>
<keyword evidence="3" id="KW-0804">Transcription</keyword>
<dbReference type="CDD" id="cd00090">
    <property type="entry name" value="HTH_ARSR"/>
    <property type="match status" value="1"/>
</dbReference>
<dbReference type="InterPro" id="IPR011991">
    <property type="entry name" value="ArsR-like_HTH"/>
</dbReference>
<sequence>MSKDAGQPSCPIAQTLGVFAGKWKPEILWNLKDQRLRFNELQRAVGGVSQKMLAQQLRELQRDGLVKRIQHQSIPPHVEYEATSLIKTLEPIFGELERWYKDNAPTVRRAQKKYAKNNPS</sequence>
<dbReference type="PROSITE" id="PS51118">
    <property type="entry name" value="HTH_HXLR"/>
    <property type="match status" value="1"/>
</dbReference>
<dbReference type="EMBL" id="JACHGY010000001">
    <property type="protein sequence ID" value="MBB6429916.1"/>
    <property type="molecule type" value="Genomic_DNA"/>
</dbReference>
<organism evidence="5 6">
    <name type="scientific">Algisphaera agarilytica</name>
    <dbReference type="NCBI Taxonomy" id="1385975"/>
    <lineage>
        <taxon>Bacteria</taxon>
        <taxon>Pseudomonadati</taxon>
        <taxon>Planctomycetota</taxon>
        <taxon>Phycisphaerae</taxon>
        <taxon>Phycisphaerales</taxon>
        <taxon>Phycisphaeraceae</taxon>
        <taxon>Algisphaera</taxon>
    </lineage>
</organism>
<dbReference type="GO" id="GO:0003677">
    <property type="term" value="F:DNA binding"/>
    <property type="evidence" value="ECO:0007669"/>
    <property type="project" value="UniProtKB-KW"/>
</dbReference>
<dbReference type="GO" id="GO:0006355">
    <property type="term" value="P:regulation of DNA-templated transcription"/>
    <property type="evidence" value="ECO:0007669"/>
    <property type="project" value="UniProtKB-ARBA"/>
</dbReference>
<evidence type="ECO:0000259" key="4">
    <source>
        <dbReference type="PROSITE" id="PS51118"/>
    </source>
</evidence>
<accession>A0A7X0LKS0</accession>
<dbReference type="Pfam" id="PF01638">
    <property type="entry name" value="HxlR"/>
    <property type="match status" value="1"/>
</dbReference>
<reference evidence="5 6" key="1">
    <citation type="submission" date="2020-08" db="EMBL/GenBank/DDBJ databases">
        <title>Genomic Encyclopedia of Type Strains, Phase IV (KMG-IV): sequencing the most valuable type-strain genomes for metagenomic binning, comparative biology and taxonomic classification.</title>
        <authorList>
            <person name="Goeker M."/>
        </authorList>
    </citation>
    <scope>NUCLEOTIDE SEQUENCE [LARGE SCALE GENOMIC DNA]</scope>
    <source>
        <strain evidence="5 6">DSM 103725</strain>
    </source>
</reference>
<protein>
    <submittedName>
        <fullName evidence="5">DNA-binding HxlR family transcriptional regulator</fullName>
    </submittedName>
</protein>
<proteinExistence type="predicted"/>
<evidence type="ECO:0000256" key="3">
    <source>
        <dbReference type="ARBA" id="ARBA00023163"/>
    </source>
</evidence>
<dbReference type="Gene3D" id="1.10.10.10">
    <property type="entry name" value="Winged helix-like DNA-binding domain superfamily/Winged helix DNA-binding domain"/>
    <property type="match status" value="1"/>
</dbReference>